<gene>
    <name evidence="1" type="ORF">SAMN02744645_0153</name>
</gene>
<dbReference type="EMBL" id="FQXA01000013">
    <property type="protein sequence ID" value="SHH59463.1"/>
    <property type="molecule type" value="Genomic_DNA"/>
</dbReference>
<dbReference type="Proteomes" id="UP000184000">
    <property type="component" value="Unassembled WGS sequence"/>
</dbReference>
<dbReference type="PANTHER" id="PTHR39600">
    <property type="entry name" value="PEPTIDASE INHIBITOR I78 FAMILY PROTEIN"/>
    <property type="match status" value="1"/>
</dbReference>
<dbReference type="PANTHER" id="PTHR39600:SF1">
    <property type="entry name" value="PEPTIDASE INHIBITOR I78 FAMILY PROTEIN"/>
    <property type="match status" value="1"/>
</dbReference>
<dbReference type="GeneID" id="98638559"/>
<evidence type="ECO:0000313" key="2">
    <source>
        <dbReference type="Proteomes" id="UP000184000"/>
    </source>
</evidence>
<dbReference type="RefSeq" id="WP_073303935.1">
    <property type="nucleotide sequence ID" value="NZ_FQXA01000013.1"/>
</dbReference>
<dbReference type="PROSITE" id="PS51257">
    <property type="entry name" value="PROKAR_LIPOPROTEIN"/>
    <property type="match status" value="1"/>
</dbReference>
<reference evidence="1 2" key="1">
    <citation type="submission" date="2016-11" db="EMBL/GenBank/DDBJ databases">
        <authorList>
            <person name="Jaros S."/>
            <person name="Januszkiewicz K."/>
            <person name="Wedrychowicz H."/>
        </authorList>
    </citation>
    <scope>NUCLEOTIDE SEQUENCE [LARGE SCALE GENOMIC DNA]</scope>
    <source>
        <strain evidence="1 2">DSM 18231</strain>
    </source>
</reference>
<dbReference type="Pfam" id="PF11720">
    <property type="entry name" value="Inhibitor_I78"/>
    <property type="match status" value="1"/>
</dbReference>
<dbReference type="Gene3D" id="3.30.10.10">
    <property type="entry name" value="Trypsin Inhibitor V, subunit A"/>
    <property type="match status" value="1"/>
</dbReference>
<organism evidence="1 2">
    <name type="scientific">Stutzerimonas xanthomarina DSM 18231</name>
    <dbReference type="NCBI Taxonomy" id="1403346"/>
    <lineage>
        <taxon>Bacteria</taxon>
        <taxon>Pseudomonadati</taxon>
        <taxon>Pseudomonadota</taxon>
        <taxon>Gammaproteobacteria</taxon>
        <taxon>Pseudomonadales</taxon>
        <taxon>Pseudomonadaceae</taxon>
        <taxon>Stutzerimonas</taxon>
    </lineage>
</organism>
<protein>
    <submittedName>
        <fullName evidence="1">Peptidase inhibitor I78 family protein</fullName>
    </submittedName>
</protein>
<sequence length="100" mass="10540">MNLIRSVPLMACSAILIGCQASLDTPQATEGSAAQCDASSIQTLVGEQASPALLDQARRKSGAVTARIVRPGDIVTLEYNAHRLTLTTDESLKIQRISCG</sequence>
<evidence type="ECO:0000313" key="1">
    <source>
        <dbReference type="EMBL" id="SHH59463.1"/>
    </source>
</evidence>
<dbReference type="InterPro" id="IPR021719">
    <property type="entry name" value="Prot_inh_I78"/>
</dbReference>
<name>A0A1M5U9U3_9GAMM</name>
<accession>A0A1M5U9U3</accession>
<proteinExistence type="predicted"/>
<dbReference type="AlphaFoldDB" id="A0A1M5U9U3"/>